<dbReference type="EMBL" id="LR215729">
    <property type="protein sequence ID" value="VEV98050.1"/>
    <property type="molecule type" value="Genomic_DNA"/>
</dbReference>
<protein>
    <recommendedName>
        <fullName evidence="4">Peptide methionine sulfoxide reductase MsrA</fullName>
        <shortName evidence="4">Protein-methionine-S-oxide reductase</shortName>
        <ecNumber evidence="4">1.8.4.11</ecNumber>
    </recommendedName>
    <alternativeName>
        <fullName evidence="4">Peptide-methionine (S)-S-oxide reductase</fullName>
        <shortName evidence="4">Peptide Met(O) reductase</shortName>
    </alternativeName>
</protein>
<gene>
    <name evidence="4 7" type="primary">msrA</name>
    <name evidence="7" type="ORF">PMYSY11_3006</name>
</gene>
<dbReference type="Pfam" id="PF01625">
    <property type="entry name" value="PMSR"/>
    <property type="match status" value="1"/>
</dbReference>
<organism evidence="7">
    <name type="scientific">Pseudomonas marincola</name>
    <dbReference type="NCBI Taxonomy" id="437900"/>
    <lineage>
        <taxon>Bacteria</taxon>
        <taxon>Pseudomonadati</taxon>
        <taxon>Pseudomonadota</taxon>
        <taxon>Gammaproteobacteria</taxon>
        <taxon>Pseudomonadales</taxon>
        <taxon>Pseudomonadaceae</taxon>
        <taxon>Pseudomonas</taxon>
    </lineage>
</organism>
<dbReference type="STRING" id="437900.GCA_001940335_02416"/>
<evidence type="ECO:0000256" key="1">
    <source>
        <dbReference type="ARBA" id="ARBA00023002"/>
    </source>
</evidence>
<dbReference type="PANTHER" id="PTHR43774">
    <property type="entry name" value="PEPTIDE METHIONINE SULFOXIDE REDUCTASE"/>
    <property type="match status" value="1"/>
</dbReference>
<comment type="catalytic activity">
    <reaction evidence="3 4">
        <text>[thioredoxin]-disulfide + L-methionine + H2O = L-methionine (S)-S-oxide + [thioredoxin]-dithiol</text>
        <dbReference type="Rhea" id="RHEA:19993"/>
        <dbReference type="Rhea" id="RHEA-COMP:10698"/>
        <dbReference type="Rhea" id="RHEA-COMP:10700"/>
        <dbReference type="ChEBI" id="CHEBI:15377"/>
        <dbReference type="ChEBI" id="CHEBI:29950"/>
        <dbReference type="ChEBI" id="CHEBI:50058"/>
        <dbReference type="ChEBI" id="CHEBI:57844"/>
        <dbReference type="ChEBI" id="CHEBI:58772"/>
        <dbReference type="EC" id="1.8.4.11"/>
    </reaction>
</comment>
<dbReference type="RefSeq" id="WP_197737971.1">
    <property type="nucleotide sequence ID" value="NZ_FPBC01000009.1"/>
</dbReference>
<dbReference type="InterPro" id="IPR002569">
    <property type="entry name" value="Met_Sox_Rdtase_MsrA_dom"/>
</dbReference>
<proteinExistence type="inferred from homology"/>
<evidence type="ECO:0000313" key="7">
    <source>
        <dbReference type="EMBL" id="VEV98050.1"/>
    </source>
</evidence>
<comment type="function">
    <text evidence="4">Has an important function as a repair enzyme for proteins that have been inactivated by oxidation. Catalyzes the reversible oxidation-reduction of methionine sulfoxide in proteins to methionine.</text>
</comment>
<dbReference type="SUPFAM" id="SSF55068">
    <property type="entry name" value="Peptide methionine sulfoxide reductase"/>
    <property type="match status" value="1"/>
</dbReference>
<feature type="active site" evidence="4">
    <location>
        <position position="60"/>
    </location>
</feature>
<dbReference type="HAMAP" id="MF_01401">
    <property type="entry name" value="MsrA"/>
    <property type="match status" value="1"/>
</dbReference>
<evidence type="ECO:0000256" key="3">
    <source>
        <dbReference type="ARBA" id="ARBA00048782"/>
    </source>
</evidence>
<dbReference type="Gene3D" id="3.30.1060.10">
    <property type="entry name" value="Peptide methionine sulphoxide reductase MsrA"/>
    <property type="match status" value="1"/>
</dbReference>
<accession>A0A1I7CY63</accession>
<keyword evidence="5" id="KW-0732">Signal</keyword>
<comment type="similarity">
    <text evidence="4">Belongs to the MsrA Met sulfoxide reductase family.</text>
</comment>
<sequence>MTLSLTHCCKPIAGTLLWAALSTVLMACGAGSSQAEQAAEPVTNAAPAEFQGKAVFAGGCFWCTESDFDKMPGVISTTSGYTGGEVKNPTYEQVSAGGTGHIESVQVVYDTRKTSYAKLLEAFWPTIDPITANAQFCDHGTQYRSAIFYANEKEKELAVASKEALDASGRFKQPVVTEILPATTFYPAEEYHQNYHSKNPLRYNYYRSGCGRDDRLEQLWGKKG</sequence>
<feature type="chain" id="PRO_5041081039" description="Peptide methionine sulfoxide reductase MsrA" evidence="5">
    <location>
        <begin position="28"/>
        <end position="224"/>
    </location>
</feature>
<evidence type="ECO:0000256" key="4">
    <source>
        <dbReference type="HAMAP-Rule" id="MF_01401"/>
    </source>
</evidence>
<keyword evidence="1 4" id="KW-0560">Oxidoreductase</keyword>
<evidence type="ECO:0000256" key="2">
    <source>
        <dbReference type="ARBA" id="ARBA00047806"/>
    </source>
</evidence>
<evidence type="ECO:0000256" key="5">
    <source>
        <dbReference type="SAM" id="SignalP"/>
    </source>
</evidence>
<dbReference type="AlphaFoldDB" id="A0A1I7CY63"/>
<dbReference type="PANTHER" id="PTHR43774:SF1">
    <property type="entry name" value="PEPTIDE METHIONINE SULFOXIDE REDUCTASE MSRA 2"/>
    <property type="match status" value="1"/>
</dbReference>
<comment type="catalytic activity">
    <reaction evidence="2 4">
        <text>L-methionyl-[protein] + [thioredoxin]-disulfide + H2O = L-methionyl-(S)-S-oxide-[protein] + [thioredoxin]-dithiol</text>
        <dbReference type="Rhea" id="RHEA:14217"/>
        <dbReference type="Rhea" id="RHEA-COMP:10698"/>
        <dbReference type="Rhea" id="RHEA-COMP:10700"/>
        <dbReference type="Rhea" id="RHEA-COMP:12313"/>
        <dbReference type="Rhea" id="RHEA-COMP:12315"/>
        <dbReference type="ChEBI" id="CHEBI:15377"/>
        <dbReference type="ChEBI" id="CHEBI:16044"/>
        <dbReference type="ChEBI" id="CHEBI:29950"/>
        <dbReference type="ChEBI" id="CHEBI:44120"/>
        <dbReference type="ChEBI" id="CHEBI:50058"/>
        <dbReference type="EC" id="1.8.4.11"/>
    </reaction>
</comment>
<evidence type="ECO:0000259" key="6">
    <source>
        <dbReference type="Pfam" id="PF01625"/>
    </source>
</evidence>
<reference evidence="7" key="1">
    <citation type="submission" date="2019-02" db="EMBL/GenBank/DDBJ databases">
        <authorList>
            <consortium name="Genoscope - CEA"/>
            <person name="William W."/>
        </authorList>
    </citation>
    <scope>NUCLEOTIDE SEQUENCE [LARGE SCALE GENOMIC DNA]</scope>
    <source>
        <strain evidence="7">YSy11</strain>
    </source>
</reference>
<name>A0A1I7CY63_9PSED</name>
<dbReference type="NCBIfam" id="TIGR00401">
    <property type="entry name" value="msrA"/>
    <property type="match status" value="1"/>
</dbReference>
<dbReference type="EC" id="1.8.4.11" evidence="4"/>
<feature type="signal peptide" evidence="5">
    <location>
        <begin position="1"/>
        <end position="27"/>
    </location>
</feature>
<dbReference type="InterPro" id="IPR036509">
    <property type="entry name" value="Met_Sox_Rdtase_MsrA_sf"/>
</dbReference>
<feature type="domain" description="Peptide methionine sulphoxide reductase MsrA" evidence="6">
    <location>
        <begin position="53"/>
        <end position="204"/>
    </location>
</feature>
<dbReference type="GO" id="GO:0008113">
    <property type="term" value="F:peptide-methionine (S)-S-oxide reductase activity"/>
    <property type="evidence" value="ECO:0007669"/>
    <property type="project" value="UniProtKB-UniRule"/>
</dbReference>